<evidence type="ECO:0000313" key="3">
    <source>
        <dbReference type="Proteomes" id="UP000603715"/>
    </source>
</evidence>
<dbReference type="EMBL" id="JACXXP010000048">
    <property type="protein sequence ID" value="MBD3907004.1"/>
    <property type="molecule type" value="Genomic_DNA"/>
</dbReference>
<accession>A0A9Q3US55</accession>
<dbReference type="GO" id="GO:0006974">
    <property type="term" value="P:DNA damage response"/>
    <property type="evidence" value="ECO:0007669"/>
    <property type="project" value="TreeGrafter"/>
</dbReference>
<dbReference type="Pfam" id="PF04402">
    <property type="entry name" value="SIMPL"/>
    <property type="match status" value="1"/>
</dbReference>
<dbReference type="PANTHER" id="PTHR34387">
    <property type="entry name" value="SLR1258 PROTEIN"/>
    <property type="match status" value="1"/>
</dbReference>
<reference evidence="3" key="2">
    <citation type="submission" date="2023-07" db="EMBL/GenBank/DDBJ databases">
        <title>Description of novel Chryseobacterium sp. strain C-2.</title>
        <authorList>
            <person name="Saticioglu I.B."/>
        </authorList>
    </citation>
    <scope>NUCLEOTIDE SEQUENCE [LARGE SCALE GENOMIC DNA]</scope>
    <source>
        <strain evidence="3">C-2</strain>
    </source>
</reference>
<protein>
    <submittedName>
        <fullName evidence="2">SIMPL domain-containing protein</fullName>
    </submittedName>
</protein>
<dbReference type="Proteomes" id="UP000603715">
    <property type="component" value="Unassembled WGS sequence"/>
</dbReference>
<proteinExistence type="predicted"/>
<name>A0A9Q3US55_9FLAO</name>
<sequence>MKLHVKLRHFLLVGIFAVGSLMNAQEVKKNAIEVTGVAEMEVEPDEIIFSIGIKADNKNQLADSEKLLFETLKNNGVKNEDIKFKSMYQNLYSKTTKFTKSFQFKVNAKTNVSKLFEDLNQKWVSNLNIAEIKNTKIADFRKTVKINALKAAKEKADYLLGSINKKTGDAIEIVEIEDYMSDSIMPVAYRSKMANVQLESADQSMDYSFDNIENIKLKYSIKTKYKIL</sequence>
<evidence type="ECO:0000313" key="1">
    <source>
        <dbReference type="EMBL" id="MBD3907004.1"/>
    </source>
</evidence>
<comment type="caution">
    <text evidence="2">The sequence shown here is derived from an EMBL/GenBank/DDBJ whole genome shotgun (WGS) entry which is preliminary data.</text>
</comment>
<organism evidence="2 4">
    <name type="scientific">Chryseobacterium muglaense</name>
    <dbReference type="NCBI Taxonomy" id="2893752"/>
    <lineage>
        <taxon>Bacteria</taxon>
        <taxon>Pseudomonadati</taxon>
        <taxon>Bacteroidota</taxon>
        <taxon>Flavobacteriia</taxon>
        <taxon>Flavobacteriales</taxon>
        <taxon>Weeksellaceae</taxon>
        <taxon>Chryseobacterium group</taxon>
        <taxon>Chryseobacterium</taxon>
    </lineage>
</organism>
<gene>
    <name evidence="1" type="ORF">IEW27_20690</name>
    <name evidence="2" type="ORF">LNP80_07715</name>
</gene>
<evidence type="ECO:0000313" key="2">
    <source>
        <dbReference type="EMBL" id="MCC9034144.1"/>
    </source>
</evidence>
<keyword evidence="3" id="KW-1185">Reference proteome</keyword>
<dbReference type="EMBL" id="JAJJML010000001">
    <property type="protein sequence ID" value="MCC9034144.1"/>
    <property type="molecule type" value="Genomic_DNA"/>
</dbReference>
<reference evidence="1" key="3">
    <citation type="submission" date="2024-05" db="EMBL/GenBank/DDBJ databases">
        <title>Description of novel Chryseobacterium sp. strain C-2.</title>
        <authorList>
            <person name="Saticioglu I.B."/>
        </authorList>
    </citation>
    <scope>NUCLEOTIDE SEQUENCE</scope>
    <source>
        <strain evidence="1">C-2</strain>
    </source>
</reference>
<dbReference type="PANTHER" id="PTHR34387:SF1">
    <property type="entry name" value="PERIPLASMIC IMMUNOGENIC PROTEIN"/>
    <property type="match status" value="1"/>
</dbReference>
<dbReference type="RefSeq" id="WP_191181374.1">
    <property type="nucleotide sequence ID" value="NZ_JACXXP010000048.1"/>
</dbReference>
<dbReference type="AlphaFoldDB" id="A0A9Q3US55"/>
<dbReference type="InterPro" id="IPR007497">
    <property type="entry name" value="SIMPL/DUF541"/>
</dbReference>
<dbReference type="Gene3D" id="3.30.70.2970">
    <property type="entry name" value="Protein of unknown function (DUF541), domain 2"/>
    <property type="match status" value="1"/>
</dbReference>
<dbReference type="Proteomes" id="UP001107960">
    <property type="component" value="Unassembled WGS sequence"/>
</dbReference>
<dbReference type="InterPro" id="IPR052022">
    <property type="entry name" value="26kDa_periplasmic_antigen"/>
</dbReference>
<reference evidence="2" key="1">
    <citation type="submission" date="2021-11" db="EMBL/GenBank/DDBJ databases">
        <title>Description of novel Chryseobacterium species.</title>
        <authorList>
            <person name="Saticioglu I.B."/>
            <person name="Ay H."/>
            <person name="Altun S."/>
            <person name="Duman M."/>
        </authorList>
    </citation>
    <scope>NUCLEOTIDE SEQUENCE</scope>
    <source>
        <strain evidence="2">C-39</strain>
    </source>
</reference>
<evidence type="ECO:0000313" key="4">
    <source>
        <dbReference type="Proteomes" id="UP001107960"/>
    </source>
</evidence>
<dbReference type="Gene3D" id="3.30.110.170">
    <property type="entry name" value="Protein of unknown function (DUF541), domain 1"/>
    <property type="match status" value="1"/>
</dbReference>